<dbReference type="HOGENOM" id="CLU_032828_4_1_1"/>
<evidence type="ECO:0000256" key="6">
    <source>
        <dbReference type="SAM" id="Phobius"/>
    </source>
</evidence>
<sequence length="418" mass="44750">MKLPDLPESLSARRMRSHFPPTVLALYDNNYGLFLIATSMLFFAAMSLSVKYLMETTGMSTLTLILVRMGITGMCCWAVLWGVQRDPHPILGPPDIRRLLLLRGLCGFSGLLCAYQAFRYLSVSDTVTIQFLQPTVTGLLGWLLLKEPFTLREATAGIVSLCGVVLISRPPFIFGHGWGGHDTPIEEAVPPTTGVEHDRVLGATWAIIGVFFSSGASESVRGPGSEIPVEQSSGRGRGILFTPGQHSWPKGTYDFALIILIGVFGFIAQALLTFGLQREKAGRAGLASYMQILFAVVLELFVFHTIPSFLSFVGMSIILSAAAWVAMDTLKTAPPPSVEDPESAPISRTPSPSNTGVKTVRGELYSYSSVPTSDPAVATGQTLRLPSPAPEARQRADSSASLASATGSVTGSLNGVAR</sequence>
<evidence type="ECO:0000313" key="8">
    <source>
        <dbReference type="EMBL" id="EJT51636.1"/>
    </source>
</evidence>
<comment type="subcellular location">
    <subcellularLocation>
        <location evidence="1">Membrane</location>
        <topology evidence="1">Multi-pass membrane protein</topology>
    </subcellularLocation>
</comment>
<reference evidence="8 9" key="1">
    <citation type="journal article" date="2012" name="Eukaryot. Cell">
        <title>Draft genome sequence of CBS 2479, the standard type strain of Trichosporon asahii.</title>
        <authorList>
            <person name="Yang R.Y."/>
            <person name="Li H.T."/>
            <person name="Zhu H."/>
            <person name="Zhou G.P."/>
            <person name="Wang M."/>
            <person name="Wang L."/>
        </authorList>
    </citation>
    <scope>NUCLEOTIDE SEQUENCE [LARGE SCALE GENOMIC DNA]</scope>
    <source>
        <strain evidence="9">ATCC 90039 / CBS 2479 / JCM 2466 / KCTC 7840 / NCYC 2677 / UAMH 7654</strain>
    </source>
</reference>
<name>J5TMI9_TRIAS</name>
<keyword evidence="3 6" id="KW-1133">Transmembrane helix</keyword>
<dbReference type="GO" id="GO:0016020">
    <property type="term" value="C:membrane"/>
    <property type="evidence" value="ECO:0007669"/>
    <property type="project" value="UniProtKB-SubCell"/>
</dbReference>
<evidence type="ECO:0000256" key="5">
    <source>
        <dbReference type="SAM" id="MobiDB-lite"/>
    </source>
</evidence>
<comment type="caution">
    <text evidence="8">The sequence shown here is derived from an EMBL/GenBank/DDBJ whole genome shotgun (WGS) entry which is preliminary data.</text>
</comment>
<feature type="transmembrane region" description="Helical" evidence="6">
    <location>
        <begin position="286"/>
        <end position="303"/>
    </location>
</feature>
<dbReference type="Proteomes" id="UP000002748">
    <property type="component" value="Unassembled WGS sequence"/>
</dbReference>
<dbReference type="OrthoDB" id="306876at2759"/>
<feature type="transmembrane region" description="Helical" evidence="6">
    <location>
        <begin position="96"/>
        <end position="115"/>
    </location>
</feature>
<evidence type="ECO:0000256" key="4">
    <source>
        <dbReference type="ARBA" id="ARBA00023136"/>
    </source>
</evidence>
<evidence type="ECO:0000313" key="9">
    <source>
        <dbReference type="Proteomes" id="UP000002748"/>
    </source>
</evidence>
<keyword evidence="4 6" id="KW-0472">Membrane</keyword>
<accession>J5TMI9</accession>
<feature type="compositionally biased region" description="Polar residues" evidence="5">
    <location>
        <begin position="346"/>
        <end position="357"/>
    </location>
</feature>
<protein>
    <submittedName>
        <fullName evidence="8">Putative integral membrane protein DUF6</fullName>
    </submittedName>
</protein>
<dbReference type="Pfam" id="PF00892">
    <property type="entry name" value="EamA"/>
    <property type="match status" value="2"/>
</dbReference>
<dbReference type="PANTHER" id="PTHR22911:SF6">
    <property type="entry name" value="SOLUTE CARRIER FAMILY 35 MEMBER G1"/>
    <property type="match status" value="1"/>
</dbReference>
<dbReference type="SUPFAM" id="SSF103481">
    <property type="entry name" value="Multidrug resistance efflux transporter EmrE"/>
    <property type="match status" value="2"/>
</dbReference>
<evidence type="ECO:0000256" key="3">
    <source>
        <dbReference type="ARBA" id="ARBA00022989"/>
    </source>
</evidence>
<dbReference type="RefSeq" id="XP_014182772.1">
    <property type="nucleotide sequence ID" value="XM_014327297.1"/>
</dbReference>
<dbReference type="GeneID" id="25990560"/>
<evidence type="ECO:0000256" key="2">
    <source>
        <dbReference type="ARBA" id="ARBA00022692"/>
    </source>
</evidence>
<dbReference type="AlphaFoldDB" id="J5TMI9"/>
<feature type="transmembrane region" description="Helical" evidence="6">
    <location>
        <begin position="65"/>
        <end position="84"/>
    </location>
</feature>
<keyword evidence="2 6" id="KW-0812">Transmembrane</keyword>
<organism evidence="8 9">
    <name type="scientific">Trichosporon asahii var. asahii (strain ATCC 90039 / CBS 2479 / JCM 2466 / KCTC 7840 / NBRC 103889/ NCYC 2677 / UAMH 7654)</name>
    <name type="common">Yeast</name>
    <dbReference type="NCBI Taxonomy" id="1186058"/>
    <lineage>
        <taxon>Eukaryota</taxon>
        <taxon>Fungi</taxon>
        <taxon>Dikarya</taxon>
        <taxon>Basidiomycota</taxon>
        <taxon>Agaricomycotina</taxon>
        <taxon>Tremellomycetes</taxon>
        <taxon>Trichosporonales</taxon>
        <taxon>Trichosporonaceae</taxon>
        <taxon>Trichosporon</taxon>
    </lineage>
</organism>
<gene>
    <name evidence="8" type="ORF">A1Q1_07048</name>
</gene>
<feature type="transmembrane region" description="Helical" evidence="6">
    <location>
        <begin position="31"/>
        <end position="53"/>
    </location>
</feature>
<dbReference type="KEGG" id="tasa:A1Q1_07048"/>
<feature type="domain" description="EamA" evidence="7">
    <location>
        <begin position="251"/>
        <end position="325"/>
    </location>
</feature>
<evidence type="ECO:0000256" key="1">
    <source>
        <dbReference type="ARBA" id="ARBA00004141"/>
    </source>
</evidence>
<feature type="transmembrane region" description="Helical" evidence="6">
    <location>
        <begin position="255"/>
        <end position="274"/>
    </location>
</feature>
<dbReference type="InterPro" id="IPR000620">
    <property type="entry name" value="EamA_dom"/>
</dbReference>
<feature type="compositionally biased region" description="Polar residues" evidence="5">
    <location>
        <begin position="397"/>
        <end position="418"/>
    </location>
</feature>
<feature type="region of interest" description="Disordered" evidence="5">
    <location>
        <begin position="334"/>
        <end position="418"/>
    </location>
</feature>
<proteinExistence type="predicted"/>
<evidence type="ECO:0000259" key="7">
    <source>
        <dbReference type="Pfam" id="PF00892"/>
    </source>
</evidence>
<dbReference type="VEuPathDB" id="FungiDB:A1Q1_07048"/>
<dbReference type="PANTHER" id="PTHR22911">
    <property type="entry name" value="ACYL-MALONYL CONDENSING ENZYME-RELATED"/>
    <property type="match status" value="1"/>
</dbReference>
<dbReference type="EMBL" id="ALBS01000048">
    <property type="protein sequence ID" value="EJT51636.1"/>
    <property type="molecule type" value="Genomic_DNA"/>
</dbReference>
<feature type="domain" description="EamA" evidence="7">
    <location>
        <begin position="31"/>
        <end position="168"/>
    </location>
</feature>
<dbReference type="InterPro" id="IPR037185">
    <property type="entry name" value="EmrE-like"/>
</dbReference>